<dbReference type="InterPro" id="IPR015421">
    <property type="entry name" value="PyrdxlP-dep_Trfase_major"/>
</dbReference>
<dbReference type="InterPro" id="IPR015424">
    <property type="entry name" value="PyrdxlP-dep_Trfase"/>
</dbReference>
<evidence type="ECO:0000259" key="7">
    <source>
        <dbReference type="Pfam" id="PF00155"/>
    </source>
</evidence>
<keyword evidence="3 6" id="KW-0032">Aminotransferase</keyword>
<name>A0A6M2AZG9_9GAMM</name>
<reference evidence="8 9" key="2">
    <citation type="submission" date="2020-03" db="EMBL/GenBank/DDBJ databases">
        <title>Rahnella aceri sp. nov., isoated from traditional Jeju Makgeolli.</title>
        <authorList>
            <person name="Kim I.S."/>
            <person name="Jeon D."/>
        </authorList>
    </citation>
    <scope>NUCLEOTIDE SEQUENCE [LARGE SCALE GENOMIC DNA]</scope>
    <source>
        <strain evidence="8 9">Lac-M11</strain>
    </source>
</reference>
<dbReference type="Proteomes" id="UP000476696">
    <property type="component" value="Unassembled WGS sequence"/>
</dbReference>
<evidence type="ECO:0000256" key="2">
    <source>
        <dbReference type="ARBA" id="ARBA00007441"/>
    </source>
</evidence>
<organism evidence="8 9">
    <name type="scientific">Rahnella contaminans</name>
    <dbReference type="NCBI Taxonomy" id="2703882"/>
    <lineage>
        <taxon>Bacteria</taxon>
        <taxon>Pseudomonadati</taxon>
        <taxon>Pseudomonadota</taxon>
        <taxon>Gammaproteobacteria</taxon>
        <taxon>Enterobacterales</taxon>
        <taxon>Yersiniaceae</taxon>
        <taxon>Rahnella</taxon>
    </lineage>
</organism>
<dbReference type="PANTHER" id="PTHR46383">
    <property type="entry name" value="ASPARTATE AMINOTRANSFERASE"/>
    <property type="match status" value="1"/>
</dbReference>
<dbReference type="EMBL" id="JAADJS010000001">
    <property type="protein sequence ID" value="NGX85979.1"/>
    <property type="molecule type" value="Genomic_DNA"/>
</dbReference>
<reference evidence="8 9" key="1">
    <citation type="submission" date="2020-01" db="EMBL/GenBank/DDBJ databases">
        <authorList>
            <person name="Lee S.D."/>
        </authorList>
    </citation>
    <scope>NUCLEOTIDE SEQUENCE [LARGE SCALE GENOMIC DNA]</scope>
    <source>
        <strain evidence="8 9">Lac-M11</strain>
    </source>
</reference>
<dbReference type="Pfam" id="PF00155">
    <property type="entry name" value="Aminotran_1_2"/>
    <property type="match status" value="1"/>
</dbReference>
<protein>
    <recommendedName>
        <fullName evidence="6">Aminotransferase</fullName>
        <ecNumber evidence="6">2.6.1.-</ecNumber>
    </recommendedName>
</protein>
<evidence type="ECO:0000256" key="1">
    <source>
        <dbReference type="ARBA" id="ARBA00001933"/>
    </source>
</evidence>
<dbReference type="RefSeq" id="WP_152326101.1">
    <property type="nucleotide sequence ID" value="NZ_JAADJS010000001.1"/>
</dbReference>
<evidence type="ECO:0000313" key="9">
    <source>
        <dbReference type="Proteomes" id="UP000476696"/>
    </source>
</evidence>
<dbReference type="CDD" id="cd00609">
    <property type="entry name" value="AAT_like"/>
    <property type="match status" value="1"/>
</dbReference>
<proteinExistence type="inferred from homology"/>
<sequence length="403" mass="43409">MTISLSQRVQRVSLSANAAAKQRTNDLKKAGVDILDLTTGEPDFDTPEHIKQAAYEAIARGETKYTPTPGIRALREAVQRKLQQENRLEFGIDNLMIANGAKQVIFNAFAATLNDGDEVIVPVPYWPTFPDSVRFNGGTPVFVECHLEQGYKLSPEQLAASITPRTRWLVLNHPGNPSGAVYSAQELQALAVVLRAHPQVRVMLDDLYEHILFDGREHRNLLNVAGDFQARSLLVGGVSKTYAMTGWRIGFGAGPKDLITAMTVVQSQISSGASSVSQAAALAAYTGGLDFLAPQVAAYQQRRDDITGILSGVDGLELIQPQGGFFVFCRCAGLIGRYRPGGAKIENEADVMDYLLENGVSGVGGSAYGLSPYFRLSIATDNATVIEAGRRIAAACGRLSPVL</sequence>
<dbReference type="GO" id="GO:0008483">
    <property type="term" value="F:transaminase activity"/>
    <property type="evidence" value="ECO:0007669"/>
    <property type="project" value="UniProtKB-KW"/>
</dbReference>
<comment type="caution">
    <text evidence="8">The sequence shown here is derived from an EMBL/GenBank/DDBJ whole genome shotgun (WGS) entry which is preliminary data.</text>
</comment>
<dbReference type="InterPro" id="IPR004839">
    <property type="entry name" value="Aminotransferase_I/II_large"/>
</dbReference>
<evidence type="ECO:0000256" key="3">
    <source>
        <dbReference type="ARBA" id="ARBA00022576"/>
    </source>
</evidence>
<dbReference type="Gene3D" id="3.40.640.10">
    <property type="entry name" value="Type I PLP-dependent aspartate aminotransferase-like (Major domain)"/>
    <property type="match status" value="1"/>
</dbReference>
<dbReference type="Gene3D" id="3.90.1150.10">
    <property type="entry name" value="Aspartate Aminotransferase, domain 1"/>
    <property type="match status" value="1"/>
</dbReference>
<dbReference type="InterPro" id="IPR015422">
    <property type="entry name" value="PyrdxlP-dep_Trfase_small"/>
</dbReference>
<dbReference type="SUPFAM" id="SSF53383">
    <property type="entry name" value="PLP-dependent transferases"/>
    <property type="match status" value="1"/>
</dbReference>
<keyword evidence="4 6" id="KW-0808">Transferase</keyword>
<dbReference type="EC" id="2.6.1.-" evidence="6"/>
<gene>
    <name evidence="8" type="ORF">GW579_02630</name>
</gene>
<dbReference type="FunFam" id="3.40.640.10:FF:000033">
    <property type="entry name" value="Aspartate aminotransferase"/>
    <property type="match status" value="1"/>
</dbReference>
<keyword evidence="5" id="KW-0663">Pyridoxal phosphate</keyword>
<dbReference type="PANTHER" id="PTHR46383:SF1">
    <property type="entry name" value="ASPARTATE AMINOTRANSFERASE"/>
    <property type="match status" value="1"/>
</dbReference>
<keyword evidence="9" id="KW-1185">Reference proteome</keyword>
<evidence type="ECO:0000256" key="5">
    <source>
        <dbReference type="ARBA" id="ARBA00022898"/>
    </source>
</evidence>
<dbReference type="InterPro" id="IPR050596">
    <property type="entry name" value="AspAT/PAT-like"/>
</dbReference>
<dbReference type="PROSITE" id="PS00105">
    <property type="entry name" value="AA_TRANSFER_CLASS_1"/>
    <property type="match status" value="1"/>
</dbReference>
<evidence type="ECO:0000256" key="6">
    <source>
        <dbReference type="RuleBase" id="RU000481"/>
    </source>
</evidence>
<dbReference type="InterPro" id="IPR004838">
    <property type="entry name" value="NHTrfase_class1_PyrdxlP-BS"/>
</dbReference>
<dbReference type="GO" id="GO:0006520">
    <property type="term" value="P:amino acid metabolic process"/>
    <property type="evidence" value="ECO:0007669"/>
    <property type="project" value="InterPro"/>
</dbReference>
<feature type="domain" description="Aminotransferase class I/classII large" evidence="7">
    <location>
        <begin position="33"/>
        <end position="390"/>
    </location>
</feature>
<comment type="cofactor">
    <cofactor evidence="1 6">
        <name>pyridoxal 5'-phosphate</name>
        <dbReference type="ChEBI" id="CHEBI:597326"/>
    </cofactor>
</comment>
<evidence type="ECO:0000313" key="8">
    <source>
        <dbReference type="EMBL" id="NGX85979.1"/>
    </source>
</evidence>
<dbReference type="GO" id="GO:0030170">
    <property type="term" value="F:pyridoxal phosphate binding"/>
    <property type="evidence" value="ECO:0007669"/>
    <property type="project" value="InterPro"/>
</dbReference>
<accession>A0A6M2AZG9</accession>
<evidence type="ECO:0000256" key="4">
    <source>
        <dbReference type="ARBA" id="ARBA00022679"/>
    </source>
</evidence>
<comment type="similarity">
    <text evidence="2 6">Belongs to the class-I pyridoxal-phosphate-dependent aminotransferase family.</text>
</comment>
<dbReference type="AlphaFoldDB" id="A0A6M2AZG9"/>